<evidence type="ECO:0000313" key="9">
    <source>
        <dbReference type="Proteomes" id="UP000232647"/>
    </source>
</evidence>
<dbReference type="EC" id="2.7.7.48" evidence="7"/>
<dbReference type="GeneID" id="37618955"/>
<protein>
    <recommendedName>
        <fullName evidence="7">RNA-directed RNA polymerase</fullName>
        <ecNumber evidence="7">2.7.7.48</ecNumber>
    </recommendedName>
</protein>
<dbReference type="GO" id="GO:0003968">
    <property type="term" value="F:RNA-directed RNA polymerase activity"/>
    <property type="evidence" value="ECO:0007669"/>
    <property type="project" value="UniProtKB-KW"/>
</dbReference>
<proteinExistence type="inferred from homology"/>
<evidence type="ECO:0000256" key="4">
    <source>
        <dbReference type="ARBA" id="ARBA00022695"/>
    </source>
</evidence>
<dbReference type="EMBL" id="JN997473">
    <property type="protein sequence ID" value="AFH09414.1"/>
    <property type="molecule type" value="Genomic_RNA"/>
</dbReference>
<reference evidence="8 9" key="1">
    <citation type="journal article" date="2012" name="Virol. J.">
        <title>Molecular characterization of totiviruses in Xanthophyllomyces dendrorhous.</title>
        <authorList>
            <person name="Baeza M."/>
            <person name="Bravo N."/>
            <person name="Sanhueza M."/>
            <person name="Flores O."/>
            <person name="Villarreal P."/>
            <person name="Cifuentes V."/>
        </authorList>
    </citation>
    <scope>NUCLEOTIDE SEQUENCE [LARGE SCALE GENOMIC DNA]</scope>
</reference>
<dbReference type="Proteomes" id="UP000232647">
    <property type="component" value="Segment"/>
</dbReference>
<dbReference type="GO" id="GO:0003723">
    <property type="term" value="F:RNA binding"/>
    <property type="evidence" value="ECO:0007669"/>
    <property type="project" value="InterPro"/>
</dbReference>
<dbReference type="InterPro" id="IPR043502">
    <property type="entry name" value="DNA/RNA_pol_sf"/>
</dbReference>
<accession>H9XW62</accession>
<evidence type="ECO:0000256" key="7">
    <source>
        <dbReference type="RuleBase" id="RU364050"/>
    </source>
</evidence>
<comment type="catalytic activity">
    <reaction evidence="6 7">
        <text>RNA(n) + a ribonucleoside 5'-triphosphate = RNA(n+1) + diphosphate</text>
        <dbReference type="Rhea" id="RHEA:21248"/>
        <dbReference type="Rhea" id="RHEA-COMP:14527"/>
        <dbReference type="Rhea" id="RHEA-COMP:17342"/>
        <dbReference type="ChEBI" id="CHEBI:33019"/>
        <dbReference type="ChEBI" id="CHEBI:61557"/>
        <dbReference type="ChEBI" id="CHEBI:140395"/>
        <dbReference type="EC" id="2.7.7.48"/>
    </reaction>
</comment>
<evidence type="ECO:0000256" key="2">
    <source>
        <dbReference type="ARBA" id="ARBA00022484"/>
    </source>
</evidence>
<dbReference type="InterPro" id="IPR001795">
    <property type="entry name" value="RNA-dir_pol_luteovirus"/>
</dbReference>
<dbReference type="RefSeq" id="YP_009507835.1">
    <property type="nucleotide sequence ID" value="NC_038699.1"/>
</dbReference>
<keyword evidence="9" id="KW-1185">Reference proteome</keyword>
<evidence type="ECO:0000256" key="5">
    <source>
        <dbReference type="ARBA" id="ARBA00022741"/>
    </source>
</evidence>
<dbReference type="OrthoDB" id="9167at10239"/>
<keyword evidence="5 7" id="KW-0547">Nucleotide-binding</keyword>
<keyword evidence="3 7" id="KW-0808">Transferase</keyword>
<comment type="similarity">
    <text evidence="1">Belongs to the totiviridae RNA-directed RNA polymerase family.</text>
</comment>
<gene>
    <name evidence="8" type="primary">RdRp</name>
</gene>
<keyword evidence="4 7" id="KW-0548">Nucleotidyltransferase</keyword>
<dbReference type="KEGG" id="vg:37618955"/>
<dbReference type="SUPFAM" id="SSF56672">
    <property type="entry name" value="DNA/RNA polymerases"/>
    <property type="match status" value="1"/>
</dbReference>
<name>H9XW62_9VIRU</name>
<keyword evidence="7" id="KW-0693">Viral RNA replication</keyword>
<dbReference type="GO" id="GO:0006351">
    <property type="term" value="P:DNA-templated transcription"/>
    <property type="evidence" value="ECO:0007669"/>
    <property type="project" value="InterPro"/>
</dbReference>
<sequence>MTSESVQHCEELNGIKIIKSVRNKAMKMEMRDGYVPMCIKARPGIVYKWEATAFCDSEYVLVGSDMSEPSENESNVNIMGVLMSGLRLAGDNCTYLYAKVDQYLVTRKKAVIAIMTRHFNGLYGSVFLNDPLNMEAMFRDRAPDDELMPKQNYEKICKKENTKITAQHHIHFTSEEVVRVLGKRTAEESEATRLPADATMSMAAGVLLWYNELSPVLKEMILKCGLFKSKTIQAFKKIAKDISVEAKSLQNIVQTDLRSVFEIDTLINRIDGEVDWAEERDHRVNPNVTNLSYSDVYDAAKDIFLQAAAVGRKPVSMDWDKYWASRWQWSAAGSIHSQYVEDDKYVIRTDRNLKNKFIAIANMPKYGYDFFMSRKPQMHAWASIKYEWGKLRAIYGTDLTSYVLSNFAFYNCENVLPKRFPVGKDANDANVVNRVAGVLKDRLPYCLDFEDFNSQHSVSSMKAVIYAYGDVYRQVFTEQQLEALAWTAESLDDVSVNDNVGLKQTYKSNATLLSGWRLTTFVNSVLNAVYTDKICGEAKMPGSSLHNGDDVLIGATSMKVARESLRRSELYGIRVQASKCAFGGIAEFLRIDHARGSKGQYLTRAIATLMHSRIESKLSTDARDLIEAMENRFSDCLNRGMTLDTVTKLRHVYYNRQSVICNMPVEDFYRIKTTHRVAGGVSEAIDSDVSMSVIRGIDKSFNIKIPKLQGVHDYARAVAMELEMMKRLDYITDRMYKATYEAVVPKTRGMTVVPNKEEKWCYNVKAIYKAFKGKIQTAGYGKAALVGMALDVIQTSDKDTTLKMALARSPDPIKLLRYLV</sequence>
<keyword evidence="2 7" id="KW-0696">RNA-directed RNA polymerase</keyword>
<evidence type="ECO:0000313" key="8">
    <source>
        <dbReference type="EMBL" id="AFH09414.1"/>
    </source>
</evidence>
<evidence type="ECO:0000256" key="1">
    <source>
        <dbReference type="ARBA" id="ARBA00010455"/>
    </source>
</evidence>
<evidence type="ECO:0000256" key="3">
    <source>
        <dbReference type="ARBA" id="ARBA00022679"/>
    </source>
</evidence>
<dbReference type="Pfam" id="PF02123">
    <property type="entry name" value="RdRP_4"/>
    <property type="match status" value="1"/>
</dbReference>
<evidence type="ECO:0000256" key="6">
    <source>
        <dbReference type="ARBA" id="ARBA00048744"/>
    </source>
</evidence>
<organism evidence="8 9">
    <name type="scientific">Xanthophyllomyces dendrorhous virus L1B</name>
    <dbReference type="NCBI Taxonomy" id="1167691"/>
    <lineage>
        <taxon>Viruses</taxon>
        <taxon>Riboviria</taxon>
        <taxon>Orthornavirae</taxon>
        <taxon>Duplornaviricota</taxon>
        <taxon>Chrymotiviricetes</taxon>
        <taxon>Ghabrivirales</taxon>
        <taxon>Alphatotivirineae</taxon>
        <taxon>Orthototiviridae</taxon>
        <taxon>Totivirus</taxon>
        <taxon>Totivirus go</taxon>
    </lineage>
</organism>
<dbReference type="GO" id="GO:0000166">
    <property type="term" value="F:nucleotide binding"/>
    <property type="evidence" value="ECO:0007669"/>
    <property type="project" value="UniProtKB-KW"/>
</dbReference>